<protein>
    <submittedName>
        <fullName evidence="2">Tetratricopeptide TPR_2 repeat-containing protein</fullName>
    </submittedName>
</protein>
<feature type="domain" description="CHAT" evidence="1">
    <location>
        <begin position="718"/>
        <end position="1043"/>
    </location>
</feature>
<organism evidence="2 3">
    <name type="scientific">Dokdonella koreensis DS-123</name>
    <dbReference type="NCBI Taxonomy" id="1300342"/>
    <lineage>
        <taxon>Bacteria</taxon>
        <taxon>Pseudomonadati</taxon>
        <taxon>Pseudomonadota</taxon>
        <taxon>Gammaproteobacteria</taxon>
        <taxon>Lysobacterales</taxon>
        <taxon>Rhodanobacteraceae</taxon>
        <taxon>Dokdonella</taxon>
    </lineage>
</organism>
<dbReference type="KEGG" id="dko:I596_2221"/>
<keyword evidence="3" id="KW-1185">Reference proteome</keyword>
<sequence length="1046" mass="110666">MGAPAAGGRLRHDAAGGRMRRWIRHGIIGLALCTGGIAVPAAEPVDAVERALRAEDYALADRLTRERIAAAEREHDAASPSLLQAIDQRVDLLLESDRQDLPETAALIRRERELAQALAGAASRESARALLREARWQLQRRDFAAFRTAVAAAVAIGERVLAADDADRAEIDVLAGIGEYYFLGKPRDGEARTRHALGVLRAHRPERQRALAAALRSDGRIKLDDQKLAEAVAALQAYETYARSHFGADSARRSDALTWLGYALRESGRYAEGIEALEHGVRIAADLRPYRQRLHVDALIALGQNLGMVGDVGRAQAAFEAAVAIEEKQPTSGGYLLALALKSLGSLHGNAGDAARAATYHARVLPIFERLFGADSPQARATRLNHAEALQGNGQLDQAAAIYENLIAAYEAAPDAAFGSVPLTPYEKLATLRLWQRRYGEAQTLYGRFLERLGDGRDFEEINSRRGLAGRAAAHWGQGRHAQALADLGRAHASSMRVRRAALGQLSERQMLALDGSEQDLAALAVAIAADSGDPALTAQAWTWVLEAGGIVTQAAALRIAAAAAARTPAGLAPWQAWRSANEALSAARVAATRSPSAAAISAVDQAQDRVDASERRIAALDLPASAALSAGHGDLAAALDALPDGAVLVHFVESPAASADRYLRDPVDGAQLYALVGRRGRPLHAIDLGPVRAVAEQVGHWYALASRRGTDDRQTEAAGQALYRSLLAPLDGAAQDRRFYIVPSPVLHRVAFAALVGADGRYLAEAGWRFHLFNHEREALLPAPGAGGRLLLAGAAQARAGAPLPAPRLRKACPGLDADAFAVLPGASSEITALREVAAGHVGAIDVLAGAAATEAAVRGALPGHAIVHLATHAFAFGDRCLDGAGLRAIALDRPSDQDRTIDPAGLSGLSALAFLPAAGDRNGLDGLLTSEEIATLDLSAADWVVLSACETALGRVRGDEGVFGLRRAFRLAGARTVVMSLWKVEDTATAEFMHALYTARLVDRRDTPAAVQAAMQATLAARRARGASTHPLYWAGFVAAGAWR</sequence>
<gene>
    <name evidence="2" type="ORF">I596_2221</name>
</gene>
<evidence type="ECO:0000259" key="1">
    <source>
        <dbReference type="Pfam" id="PF12770"/>
    </source>
</evidence>
<reference evidence="2 3" key="1">
    <citation type="submission" date="2016-04" db="EMBL/GenBank/DDBJ databases">
        <title>Complete genome sequence of Dokdonella koreensis DS-123T.</title>
        <authorList>
            <person name="Kim J.F."/>
            <person name="Lee H."/>
            <person name="Kwak M.-J."/>
        </authorList>
    </citation>
    <scope>NUCLEOTIDE SEQUENCE [LARGE SCALE GENOMIC DNA]</scope>
    <source>
        <strain evidence="2 3">DS-123</strain>
    </source>
</reference>
<dbReference type="SUPFAM" id="SSF48452">
    <property type="entry name" value="TPR-like"/>
    <property type="match status" value="1"/>
</dbReference>
<dbReference type="Proteomes" id="UP000076830">
    <property type="component" value="Chromosome"/>
</dbReference>
<dbReference type="Gene3D" id="1.25.40.10">
    <property type="entry name" value="Tetratricopeptide repeat domain"/>
    <property type="match status" value="1"/>
</dbReference>
<name>A0A160DWH0_9GAMM</name>
<proteinExistence type="predicted"/>
<dbReference type="PANTHER" id="PTHR10098">
    <property type="entry name" value="RAPSYN-RELATED"/>
    <property type="match status" value="1"/>
</dbReference>
<dbReference type="InterPro" id="IPR011990">
    <property type="entry name" value="TPR-like_helical_dom_sf"/>
</dbReference>
<accession>A0A160DWH0</accession>
<evidence type="ECO:0000313" key="3">
    <source>
        <dbReference type="Proteomes" id="UP000076830"/>
    </source>
</evidence>
<dbReference type="PATRIC" id="fig|1300342.3.peg.2165"/>
<dbReference type="AlphaFoldDB" id="A0A160DWH0"/>
<dbReference type="STRING" id="1300342.I596_2221"/>
<dbReference type="EMBL" id="CP015249">
    <property type="protein sequence ID" value="ANB18233.1"/>
    <property type="molecule type" value="Genomic_DNA"/>
</dbReference>
<dbReference type="Pfam" id="PF12770">
    <property type="entry name" value="CHAT"/>
    <property type="match status" value="1"/>
</dbReference>
<evidence type="ECO:0000313" key="2">
    <source>
        <dbReference type="EMBL" id="ANB18233.1"/>
    </source>
</evidence>
<dbReference type="PANTHER" id="PTHR10098:SF111">
    <property type="entry name" value="CHAT DOMAIN-CONTAINING PROTEIN"/>
    <property type="match status" value="1"/>
</dbReference>
<dbReference type="InterPro" id="IPR024983">
    <property type="entry name" value="CHAT_dom"/>
</dbReference>